<dbReference type="EMBL" id="CAMKVN010002385">
    <property type="protein sequence ID" value="CAI2180844.1"/>
    <property type="molecule type" value="Genomic_DNA"/>
</dbReference>
<name>A0A9W4WRG2_9GLOM</name>
<sequence>MQSIRERAYDNWKVYSLGGELMFRCNTKKISWYLSRNLANQIADDSIQLNFQPKGLGHIFDKYHLEDRCNFCVCCGDNENLTRHHVVPEMYRRQMPEVVKSHTNHDILLMCIKCHTSYEKAASELKKKIAKDFDMPLNGRGRVRLDYNVKVKKVASALNKTGIPEDRMRELRNILFTWQQTTNKVKSDKLDDLIEQALMLPEYEKTNEFIEHGEYIVSQLLKDSYYVTGSEDISSTRERWPKLEEFIYLWRDHFVKTTNPQFLSKHWKVIDTQNLCNSKSQHEKLIPAEWFRYYGYLTNGGILEQDSWTIMQTDHVLLSKKILLAPSAHQTCAEDGLESPQIGMVGNTKHHSDGMGSNMQEGKGFDIIR</sequence>
<dbReference type="Proteomes" id="UP001153678">
    <property type="component" value="Unassembled WGS sequence"/>
</dbReference>
<evidence type="ECO:0000313" key="3">
    <source>
        <dbReference type="Proteomes" id="UP001153678"/>
    </source>
</evidence>
<gene>
    <name evidence="2" type="ORF">FWILDA_LOCUS9784</name>
</gene>
<comment type="caution">
    <text evidence="2">The sequence shown here is derived from an EMBL/GenBank/DDBJ whole genome shotgun (WGS) entry which is preliminary data.</text>
</comment>
<evidence type="ECO:0000313" key="2">
    <source>
        <dbReference type="EMBL" id="CAI2180844.1"/>
    </source>
</evidence>
<evidence type="ECO:0000256" key="1">
    <source>
        <dbReference type="SAM" id="MobiDB-lite"/>
    </source>
</evidence>
<reference evidence="2" key="1">
    <citation type="submission" date="2022-08" db="EMBL/GenBank/DDBJ databases">
        <authorList>
            <person name="Kallberg Y."/>
            <person name="Tangrot J."/>
            <person name="Rosling A."/>
        </authorList>
    </citation>
    <scope>NUCLEOTIDE SEQUENCE</scope>
    <source>
        <strain evidence="2">Wild A</strain>
    </source>
</reference>
<keyword evidence="3" id="KW-1185">Reference proteome</keyword>
<accession>A0A9W4WRG2</accession>
<proteinExistence type="predicted"/>
<organism evidence="2 3">
    <name type="scientific">Funneliformis geosporum</name>
    <dbReference type="NCBI Taxonomy" id="1117311"/>
    <lineage>
        <taxon>Eukaryota</taxon>
        <taxon>Fungi</taxon>
        <taxon>Fungi incertae sedis</taxon>
        <taxon>Mucoromycota</taxon>
        <taxon>Glomeromycotina</taxon>
        <taxon>Glomeromycetes</taxon>
        <taxon>Glomerales</taxon>
        <taxon>Glomeraceae</taxon>
        <taxon>Funneliformis</taxon>
    </lineage>
</organism>
<dbReference type="OrthoDB" id="5511684at2759"/>
<protein>
    <submittedName>
        <fullName evidence="2">3381_t:CDS:1</fullName>
    </submittedName>
</protein>
<dbReference type="AlphaFoldDB" id="A0A9W4WRG2"/>
<feature type="region of interest" description="Disordered" evidence="1">
    <location>
        <begin position="349"/>
        <end position="369"/>
    </location>
</feature>